<evidence type="ECO:0000256" key="6">
    <source>
        <dbReference type="ARBA" id="ARBA00023136"/>
    </source>
</evidence>
<evidence type="ECO:0000256" key="5">
    <source>
        <dbReference type="ARBA" id="ARBA00022729"/>
    </source>
</evidence>
<evidence type="ECO:0000256" key="2">
    <source>
        <dbReference type="ARBA" id="ARBA00008163"/>
    </source>
</evidence>
<evidence type="ECO:0000256" key="1">
    <source>
        <dbReference type="ARBA" id="ARBA00004571"/>
    </source>
</evidence>
<feature type="chain" id="PRO_5022797159" evidence="8">
    <location>
        <begin position="23"/>
        <end position="422"/>
    </location>
</feature>
<dbReference type="OrthoDB" id="19849at2"/>
<feature type="signal peptide" evidence="8">
    <location>
        <begin position="1"/>
        <end position="22"/>
    </location>
</feature>
<keyword evidence="5 8" id="KW-0732">Signal</keyword>
<name>A0A5E4PJN0_9COXI</name>
<keyword evidence="4" id="KW-0812">Transmembrane</keyword>
<dbReference type="Proteomes" id="UP000324194">
    <property type="component" value="Chromosome 2"/>
</dbReference>
<dbReference type="PANTHER" id="PTHR35093">
    <property type="entry name" value="OUTER MEMBRANE PROTEIN NMB0088-RELATED"/>
    <property type="match status" value="1"/>
</dbReference>
<gene>
    <name evidence="9" type="ORF">AQUSIP_25010</name>
</gene>
<keyword evidence="10" id="KW-1185">Reference proteome</keyword>
<sequence length="422" mass="45671">MNTYCRAGWICTALALSSPVCASDFNIPFINAAGLGNAYADWATAASDASTTYTNPAGLVNIDRQQLVIAALGLKGHTRFTGSTQTPPFSFPLTISQSGTASSQLSAFFPSFYYAAPINNRLAFGFGVTVPFALGTNYGTDSIVRYAATRSQVLAVDMGPSLGVKVNDKFSFGLGLDAVRLAFKLNNIYGPPLAFTDTVGQNYLSGWGYGWHGGILYQVLPATRVGASFNSMVMMHTTGSSEVFGSFPPGRIKIENNKTNAGLPARAQLSIQQDLNSRWSIMGTAFYTNWRTFEKITMKRVVIPGGNITSVTIPFNYHNTFDYSLGLSYKPSPQWLLRTGVQYMNTPSNDRDRGVADPIGRAIVIGLGLHYQQNLCVGYDIGYGHSFFKQESVDYANALTKAVGHNNTATNVFGAQIAWNLT</sequence>
<dbReference type="GO" id="GO:0015483">
    <property type="term" value="F:long-chain fatty acid transporting porin activity"/>
    <property type="evidence" value="ECO:0007669"/>
    <property type="project" value="TreeGrafter"/>
</dbReference>
<accession>A0A5E4PJN0</accession>
<proteinExistence type="inferred from homology"/>
<dbReference type="AlphaFoldDB" id="A0A5E4PJN0"/>
<dbReference type="GO" id="GO:0009279">
    <property type="term" value="C:cell outer membrane"/>
    <property type="evidence" value="ECO:0007669"/>
    <property type="project" value="UniProtKB-SubCell"/>
</dbReference>
<evidence type="ECO:0000313" key="10">
    <source>
        <dbReference type="Proteomes" id="UP000324194"/>
    </source>
</evidence>
<dbReference type="Pfam" id="PF03349">
    <property type="entry name" value="Toluene_X"/>
    <property type="match status" value="1"/>
</dbReference>
<dbReference type="SUPFAM" id="SSF56935">
    <property type="entry name" value="Porins"/>
    <property type="match status" value="1"/>
</dbReference>
<keyword evidence="3" id="KW-1134">Transmembrane beta strand</keyword>
<keyword evidence="7" id="KW-0998">Cell outer membrane</keyword>
<organism evidence="9 10">
    <name type="scientific">Aquicella siphonis</name>
    <dbReference type="NCBI Taxonomy" id="254247"/>
    <lineage>
        <taxon>Bacteria</taxon>
        <taxon>Pseudomonadati</taxon>
        <taxon>Pseudomonadota</taxon>
        <taxon>Gammaproteobacteria</taxon>
        <taxon>Legionellales</taxon>
        <taxon>Coxiellaceae</taxon>
        <taxon>Aquicella</taxon>
    </lineage>
</organism>
<dbReference type="Gene3D" id="2.40.160.60">
    <property type="entry name" value="Outer membrane protein transport protein (OMPP1/FadL/TodX)"/>
    <property type="match status" value="1"/>
</dbReference>
<dbReference type="EMBL" id="LR699120">
    <property type="protein sequence ID" value="VVC77174.1"/>
    <property type="molecule type" value="Genomic_DNA"/>
</dbReference>
<keyword evidence="6" id="KW-0472">Membrane</keyword>
<evidence type="ECO:0000256" key="4">
    <source>
        <dbReference type="ARBA" id="ARBA00022692"/>
    </source>
</evidence>
<evidence type="ECO:0000256" key="7">
    <source>
        <dbReference type="ARBA" id="ARBA00023237"/>
    </source>
</evidence>
<dbReference type="PANTHER" id="PTHR35093:SF8">
    <property type="entry name" value="OUTER MEMBRANE PROTEIN NMB0088-RELATED"/>
    <property type="match status" value="1"/>
</dbReference>
<dbReference type="InterPro" id="IPR005017">
    <property type="entry name" value="OMPP1/FadL/TodX"/>
</dbReference>
<protein>
    <submittedName>
        <fullName evidence="9">47 kDa outer membrane protein</fullName>
    </submittedName>
</protein>
<reference evidence="9 10" key="1">
    <citation type="submission" date="2019-08" db="EMBL/GenBank/DDBJ databases">
        <authorList>
            <person name="Guy L."/>
        </authorList>
    </citation>
    <scope>NUCLEOTIDE SEQUENCE [LARGE SCALE GENOMIC DNA]</scope>
    <source>
        <strain evidence="9 10">SGT-108</strain>
    </source>
</reference>
<dbReference type="KEGG" id="asip:AQUSIP_25010"/>
<evidence type="ECO:0000313" key="9">
    <source>
        <dbReference type="EMBL" id="VVC77174.1"/>
    </source>
</evidence>
<evidence type="ECO:0000256" key="3">
    <source>
        <dbReference type="ARBA" id="ARBA00022452"/>
    </source>
</evidence>
<evidence type="ECO:0000256" key="8">
    <source>
        <dbReference type="SAM" id="SignalP"/>
    </source>
</evidence>
<comment type="similarity">
    <text evidence="2">Belongs to the OmpP1/FadL family.</text>
</comment>
<comment type="subcellular location">
    <subcellularLocation>
        <location evidence="1">Cell outer membrane</location>
        <topology evidence="1">Multi-pass membrane protein</topology>
    </subcellularLocation>
</comment>